<keyword evidence="5" id="KW-0378">Hydrolase</keyword>
<dbReference type="InterPro" id="IPR054374">
    <property type="entry name" value="AF1548-like_C"/>
</dbReference>
<dbReference type="SUPFAM" id="SSF52980">
    <property type="entry name" value="Restriction endonuclease-like"/>
    <property type="match status" value="1"/>
</dbReference>
<dbReference type="InterPro" id="IPR011335">
    <property type="entry name" value="Restrct_endonuc-II-like"/>
</dbReference>
<name>A0A1T4TMP8_9BACT</name>
<sequence>MRKRKDRKIISVIKANGDTEPFDEDKIRRSLIRSGTAPDMVDTIIGEVGKKVYDNITTKKLYKIVFNELQKRRRPAAGKYHLKNAIMELGPTGFPFESFIASLFRAAGYQVVTGQMVEGHCVKHEVDVIAENGKDLFMMECKFHSSSGTVCDVKTALYVRARFWDIEEKLPAQQGTDVQLFKGWLVTNTRLTTDAEQYGTCSGLSLMSWNFPAGQSLRERIDANGLYPVTCITSLSRDEKEKLLAADVVLCKELAKAPEVLGKIGVSASRAQRITEEAVNICRENMTMHDERKTPKDRIHE</sequence>
<evidence type="ECO:0000313" key="6">
    <source>
        <dbReference type="Proteomes" id="UP000190367"/>
    </source>
</evidence>
<dbReference type="GO" id="GO:0004519">
    <property type="term" value="F:endonuclease activity"/>
    <property type="evidence" value="ECO:0007669"/>
    <property type="project" value="UniProtKB-KW"/>
</dbReference>
<evidence type="ECO:0000256" key="2">
    <source>
        <dbReference type="ARBA" id="ARBA00022840"/>
    </source>
</evidence>
<organism evidence="5 6">
    <name type="scientific">Chitinophaga eiseniae</name>
    <dbReference type="NCBI Taxonomy" id="634771"/>
    <lineage>
        <taxon>Bacteria</taxon>
        <taxon>Pseudomonadati</taxon>
        <taxon>Bacteroidota</taxon>
        <taxon>Chitinophagia</taxon>
        <taxon>Chitinophagales</taxon>
        <taxon>Chitinophagaceae</taxon>
        <taxon>Chitinophaga</taxon>
    </lineage>
</organism>
<keyword evidence="6" id="KW-1185">Reference proteome</keyword>
<dbReference type="GO" id="GO:0005524">
    <property type="term" value="F:ATP binding"/>
    <property type="evidence" value="ECO:0007669"/>
    <property type="project" value="UniProtKB-UniRule"/>
</dbReference>
<evidence type="ECO:0000256" key="3">
    <source>
        <dbReference type="PROSITE-ProRule" id="PRU00492"/>
    </source>
</evidence>
<dbReference type="Proteomes" id="UP000190367">
    <property type="component" value="Unassembled WGS sequence"/>
</dbReference>
<keyword evidence="2 3" id="KW-0067">ATP-binding</keyword>
<protein>
    <submittedName>
        <fullName evidence="5">Restriction endonuclease</fullName>
    </submittedName>
</protein>
<accession>A0A1T4TMP8</accession>
<evidence type="ECO:0000313" key="5">
    <source>
        <dbReference type="EMBL" id="SKA41571.1"/>
    </source>
</evidence>
<keyword evidence="5" id="KW-0540">Nuclease</keyword>
<gene>
    <name evidence="5" type="ORF">SAMN04488128_105470</name>
</gene>
<feature type="domain" description="ATP-cone" evidence="4">
    <location>
        <begin position="10"/>
        <end position="91"/>
    </location>
</feature>
<dbReference type="EMBL" id="FUWZ01000005">
    <property type="protein sequence ID" value="SKA41571.1"/>
    <property type="molecule type" value="Genomic_DNA"/>
</dbReference>
<dbReference type="CDD" id="cd22308">
    <property type="entry name" value="Af1548-like"/>
    <property type="match status" value="1"/>
</dbReference>
<proteinExistence type="predicted"/>
<dbReference type="RefSeq" id="WP_078672266.1">
    <property type="nucleotide sequence ID" value="NZ_FUWZ01000005.1"/>
</dbReference>
<dbReference type="STRING" id="634771.SAMN04488128_105470"/>
<evidence type="ECO:0000256" key="1">
    <source>
        <dbReference type="ARBA" id="ARBA00022741"/>
    </source>
</evidence>
<keyword evidence="1 3" id="KW-0547">Nucleotide-binding</keyword>
<evidence type="ECO:0000259" key="4">
    <source>
        <dbReference type="PROSITE" id="PS51161"/>
    </source>
</evidence>
<dbReference type="InterPro" id="IPR011856">
    <property type="entry name" value="tRNA_endonuc-like_dom_sf"/>
</dbReference>
<dbReference type="PROSITE" id="PS51161">
    <property type="entry name" value="ATP_CONE"/>
    <property type="match status" value="1"/>
</dbReference>
<dbReference type="Gene3D" id="3.40.1350.10">
    <property type="match status" value="1"/>
</dbReference>
<reference evidence="6" key="1">
    <citation type="submission" date="2017-02" db="EMBL/GenBank/DDBJ databases">
        <authorList>
            <person name="Varghese N."/>
            <person name="Submissions S."/>
        </authorList>
    </citation>
    <scope>NUCLEOTIDE SEQUENCE [LARGE SCALE GENOMIC DNA]</scope>
    <source>
        <strain evidence="6">DSM 22224</strain>
    </source>
</reference>
<dbReference type="Pfam" id="PF03477">
    <property type="entry name" value="ATP-cone"/>
    <property type="match status" value="1"/>
</dbReference>
<dbReference type="AlphaFoldDB" id="A0A1T4TMP8"/>
<dbReference type="InterPro" id="IPR005144">
    <property type="entry name" value="ATP-cone_dom"/>
</dbReference>
<dbReference type="OrthoDB" id="320396at2"/>
<keyword evidence="5" id="KW-0255">Endonuclease</keyword>
<dbReference type="Pfam" id="PF22357">
    <property type="entry name" value="AF1548-like_C"/>
    <property type="match status" value="1"/>
</dbReference>
<dbReference type="GO" id="GO:0003676">
    <property type="term" value="F:nucleic acid binding"/>
    <property type="evidence" value="ECO:0007669"/>
    <property type="project" value="InterPro"/>
</dbReference>